<organism evidence="2 3">
    <name type="scientific">Paenibacillus albidus</name>
    <dbReference type="NCBI Taxonomy" id="2041023"/>
    <lineage>
        <taxon>Bacteria</taxon>
        <taxon>Bacillati</taxon>
        <taxon>Bacillota</taxon>
        <taxon>Bacilli</taxon>
        <taxon>Bacillales</taxon>
        <taxon>Paenibacillaceae</taxon>
        <taxon>Paenibacillus</taxon>
    </lineage>
</organism>
<feature type="region of interest" description="Disordered" evidence="1">
    <location>
        <begin position="1"/>
        <end position="20"/>
    </location>
</feature>
<reference evidence="2" key="1">
    <citation type="journal article" date="2014" name="Int. J. Syst. Evol. Microbiol.">
        <title>Complete genome sequence of Corynebacterium casei LMG S-19264T (=DSM 44701T), isolated from a smear-ripened cheese.</title>
        <authorList>
            <consortium name="US DOE Joint Genome Institute (JGI-PGF)"/>
            <person name="Walter F."/>
            <person name="Albersmeier A."/>
            <person name="Kalinowski J."/>
            <person name="Ruckert C."/>
        </authorList>
    </citation>
    <scope>NUCLEOTIDE SEQUENCE</scope>
    <source>
        <strain evidence="2">CGMCC 1.16134</strain>
    </source>
</reference>
<protein>
    <submittedName>
        <fullName evidence="2">Uncharacterized protein</fullName>
    </submittedName>
</protein>
<gene>
    <name evidence="2" type="ORF">GCM10010912_36990</name>
</gene>
<dbReference type="EMBL" id="BMKR01000015">
    <property type="protein sequence ID" value="GGF88313.1"/>
    <property type="molecule type" value="Genomic_DNA"/>
</dbReference>
<dbReference type="RefSeq" id="WP_189027443.1">
    <property type="nucleotide sequence ID" value="NZ_BMKR01000015.1"/>
</dbReference>
<comment type="caution">
    <text evidence="2">The sequence shown here is derived from an EMBL/GenBank/DDBJ whole genome shotgun (WGS) entry which is preliminary data.</text>
</comment>
<accession>A0A917FJZ7</accession>
<dbReference type="AlphaFoldDB" id="A0A917FJZ7"/>
<evidence type="ECO:0000313" key="3">
    <source>
        <dbReference type="Proteomes" id="UP000637643"/>
    </source>
</evidence>
<sequence>MADRGYVGSERNESEPKLKEKFIQGKNKLAKKESIPVEKVSEAYGYDGSRQEKRP</sequence>
<dbReference type="Proteomes" id="UP000637643">
    <property type="component" value="Unassembled WGS sequence"/>
</dbReference>
<keyword evidence="3" id="KW-1185">Reference proteome</keyword>
<reference evidence="2" key="2">
    <citation type="submission" date="2020-09" db="EMBL/GenBank/DDBJ databases">
        <authorList>
            <person name="Sun Q."/>
            <person name="Zhou Y."/>
        </authorList>
    </citation>
    <scope>NUCLEOTIDE SEQUENCE</scope>
    <source>
        <strain evidence="2">CGMCC 1.16134</strain>
    </source>
</reference>
<feature type="compositionally biased region" description="Basic and acidic residues" evidence="1">
    <location>
        <begin position="10"/>
        <end position="20"/>
    </location>
</feature>
<proteinExistence type="predicted"/>
<evidence type="ECO:0000256" key="1">
    <source>
        <dbReference type="SAM" id="MobiDB-lite"/>
    </source>
</evidence>
<name>A0A917FJZ7_9BACL</name>
<evidence type="ECO:0000313" key="2">
    <source>
        <dbReference type="EMBL" id="GGF88313.1"/>
    </source>
</evidence>